<dbReference type="Proteomes" id="UP000585665">
    <property type="component" value="Unassembled WGS sequence"/>
</dbReference>
<comment type="caution">
    <text evidence="2">The sequence shown here is derived from an EMBL/GenBank/DDBJ whole genome shotgun (WGS) entry which is preliminary data.</text>
</comment>
<organism evidence="2 3">
    <name type="scientific">Ameyamaea chiangmaiensis</name>
    <dbReference type="NCBI Taxonomy" id="442969"/>
    <lineage>
        <taxon>Bacteria</taxon>
        <taxon>Pseudomonadati</taxon>
        <taxon>Pseudomonadota</taxon>
        <taxon>Alphaproteobacteria</taxon>
        <taxon>Acetobacterales</taxon>
        <taxon>Acetobacteraceae</taxon>
        <taxon>Ameyamaea</taxon>
    </lineage>
</organism>
<dbReference type="SUPFAM" id="SSF56436">
    <property type="entry name" value="C-type lectin-like"/>
    <property type="match status" value="1"/>
</dbReference>
<name>A0A850P4T3_9PROT</name>
<feature type="domain" description="Sulfatase-modifying factor enzyme-like" evidence="1">
    <location>
        <begin position="431"/>
        <end position="672"/>
    </location>
</feature>
<dbReference type="InterPro" id="IPR016187">
    <property type="entry name" value="CTDL_fold"/>
</dbReference>
<sequence length="680" mass="73360">MTTLYVRGRDLIRRFGDAPLVWGAGGDSLAVHQAYIPLLVSYTQEDMEAKGLRKLDDPTAPRPPVHFTALDMVSRERGCLLSGDTGSGKTSFSLDLALNLAGELVGDRRYGLKALTRMVARNGAGTRRQESWSGPVPEPVLYRVEDGDDWDHVIRTLTDEGLLEANTLLIIDGLEKCPDPESILRNAAALLEAHSALRVVVLADGYFCRGLAVPDAFAPFSLIALNDAQKADALARRACRADADGMPARPDLFVAAMAVGGAAGADPVAVADAWLHAQSDERRAALATAAVADGQPVGADRLITSDFARTILYPVLAARAFSMLPAHDVLVRVAQSPLRWRSTIPLLAMVLRERGQGTTALARGLLELSDRWAIGLLSAAALCVTSTDDDDLLRAARRALTTMIAQGGATLALRDQAARYLALVGDPRALDTLIDVPPGRSVIGSDTHPNSQPVHAVRLAGYRIGRYPVTVAAYGAFVRETGRAWTSPDAARAERANAPATDVTWYDACAYCAWLTQRWRAEGRIAADEVVRLPTEMEWERAARGDHPDESGAVVYPWVGAWRAGWSNSAELGLNTPVAVGLCAYGRSPYGADDMAGNIWEWTTTLWGPDMATPDFAYPYRDDGREAPDADVSIRRVLRGGCFSSNRLKACCTYRGSLEPNGFWRGNGFRVVVSSADPRA</sequence>
<keyword evidence="3" id="KW-1185">Reference proteome</keyword>
<dbReference type="AlphaFoldDB" id="A0A850P4T3"/>
<accession>A0A850P4T3</accession>
<dbReference type="RefSeq" id="WP_176612633.1">
    <property type="nucleotide sequence ID" value="NZ_JABXXR010000013.1"/>
</dbReference>
<dbReference type="InterPro" id="IPR042095">
    <property type="entry name" value="SUMF_sf"/>
</dbReference>
<dbReference type="PANTHER" id="PTHR23150">
    <property type="entry name" value="SULFATASE MODIFYING FACTOR 1, 2"/>
    <property type="match status" value="1"/>
</dbReference>
<dbReference type="InterPro" id="IPR027417">
    <property type="entry name" value="P-loop_NTPase"/>
</dbReference>
<dbReference type="EMBL" id="JABXXR010000013">
    <property type="protein sequence ID" value="NVN39647.1"/>
    <property type="molecule type" value="Genomic_DNA"/>
</dbReference>
<dbReference type="PANTHER" id="PTHR23150:SF19">
    <property type="entry name" value="FORMYLGLYCINE-GENERATING ENZYME"/>
    <property type="match status" value="1"/>
</dbReference>
<dbReference type="InterPro" id="IPR005532">
    <property type="entry name" value="SUMF_dom"/>
</dbReference>
<dbReference type="GO" id="GO:0120147">
    <property type="term" value="F:formylglycine-generating oxidase activity"/>
    <property type="evidence" value="ECO:0007669"/>
    <property type="project" value="TreeGrafter"/>
</dbReference>
<dbReference type="Pfam" id="PF03781">
    <property type="entry name" value="FGE-sulfatase"/>
    <property type="match status" value="1"/>
</dbReference>
<gene>
    <name evidence="2" type="ORF">HUK82_03575</name>
</gene>
<evidence type="ECO:0000313" key="2">
    <source>
        <dbReference type="EMBL" id="NVN39647.1"/>
    </source>
</evidence>
<protein>
    <submittedName>
        <fullName evidence="2">SUMF1/EgtB/PvdO family nonheme iron enzyme</fullName>
    </submittedName>
</protein>
<evidence type="ECO:0000259" key="1">
    <source>
        <dbReference type="Pfam" id="PF03781"/>
    </source>
</evidence>
<proteinExistence type="predicted"/>
<evidence type="ECO:0000313" key="3">
    <source>
        <dbReference type="Proteomes" id="UP000585665"/>
    </source>
</evidence>
<dbReference type="SUPFAM" id="SSF52540">
    <property type="entry name" value="P-loop containing nucleoside triphosphate hydrolases"/>
    <property type="match status" value="1"/>
</dbReference>
<dbReference type="InterPro" id="IPR051043">
    <property type="entry name" value="Sulfatase_Mod_Factor_Kinase"/>
</dbReference>
<reference evidence="2 3" key="1">
    <citation type="submission" date="2020-06" db="EMBL/GenBank/DDBJ databases">
        <title>Description of novel acetic acid bacteria.</title>
        <authorList>
            <person name="Sombolestani A."/>
        </authorList>
    </citation>
    <scope>NUCLEOTIDE SEQUENCE [LARGE SCALE GENOMIC DNA]</scope>
    <source>
        <strain evidence="2 3">LMG 27010</strain>
    </source>
</reference>
<dbReference type="Gene3D" id="3.90.1580.10">
    <property type="entry name" value="paralog of FGE (formylglycine-generating enzyme)"/>
    <property type="match status" value="1"/>
</dbReference>